<keyword evidence="1" id="KW-1133">Transmembrane helix</keyword>
<evidence type="ECO:0000313" key="2">
    <source>
        <dbReference type="EMBL" id="VDK18037.1"/>
    </source>
</evidence>
<feature type="transmembrane region" description="Helical" evidence="1">
    <location>
        <begin position="172"/>
        <end position="190"/>
    </location>
</feature>
<feature type="transmembrane region" description="Helical" evidence="1">
    <location>
        <begin position="102"/>
        <end position="122"/>
    </location>
</feature>
<dbReference type="PANTHER" id="PTHR23360">
    <property type="entry name" value="G-PROTEIN COUPLED RECEPTORS FAMILY 1 PROFILE DOMAIN-CONTAINING PROTEIN-RELATED"/>
    <property type="match status" value="1"/>
</dbReference>
<keyword evidence="1" id="KW-0472">Membrane</keyword>
<keyword evidence="1" id="KW-0812">Transmembrane</keyword>
<dbReference type="Proteomes" id="UP000267096">
    <property type="component" value="Unassembled WGS sequence"/>
</dbReference>
<accession>A0A3P6PBU9</accession>
<dbReference type="OrthoDB" id="5876466at2759"/>
<feature type="transmembrane region" description="Helical" evidence="1">
    <location>
        <begin position="56"/>
        <end position="78"/>
    </location>
</feature>
<dbReference type="PANTHER" id="PTHR23360:SF29">
    <property type="entry name" value="G_PROTEIN_RECEP_F1_2 DOMAIN-CONTAINING PROTEIN"/>
    <property type="match status" value="1"/>
</dbReference>
<dbReference type="EMBL" id="UYRR01000590">
    <property type="protein sequence ID" value="VDK18037.1"/>
    <property type="molecule type" value="Genomic_DNA"/>
</dbReference>
<evidence type="ECO:0000313" key="3">
    <source>
        <dbReference type="Proteomes" id="UP000267096"/>
    </source>
</evidence>
<organism evidence="2 3">
    <name type="scientific">Anisakis simplex</name>
    <name type="common">Herring worm</name>
    <dbReference type="NCBI Taxonomy" id="6269"/>
    <lineage>
        <taxon>Eukaryota</taxon>
        <taxon>Metazoa</taxon>
        <taxon>Ecdysozoa</taxon>
        <taxon>Nematoda</taxon>
        <taxon>Chromadorea</taxon>
        <taxon>Rhabditida</taxon>
        <taxon>Spirurina</taxon>
        <taxon>Ascaridomorpha</taxon>
        <taxon>Ascaridoidea</taxon>
        <taxon>Anisakidae</taxon>
        <taxon>Anisakis</taxon>
        <taxon>Anisakis simplex complex</taxon>
    </lineage>
</organism>
<feature type="transmembrane region" description="Helical" evidence="1">
    <location>
        <begin position="134"/>
        <end position="160"/>
    </location>
</feature>
<keyword evidence="3" id="KW-1185">Reference proteome</keyword>
<dbReference type="AlphaFoldDB" id="A0A3P6PBU9"/>
<dbReference type="Pfam" id="PF10320">
    <property type="entry name" value="7TM_GPCR_Srsx"/>
    <property type="match status" value="1"/>
</dbReference>
<reference evidence="2 3" key="1">
    <citation type="submission" date="2018-11" db="EMBL/GenBank/DDBJ databases">
        <authorList>
            <consortium name="Pathogen Informatics"/>
        </authorList>
    </citation>
    <scope>NUCLEOTIDE SEQUENCE [LARGE SCALE GENOMIC DNA]</scope>
</reference>
<evidence type="ECO:0000256" key="1">
    <source>
        <dbReference type="SAM" id="Phobius"/>
    </source>
</evidence>
<protein>
    <recommendedName>
        <fullName evidence="4">G-protein coupled receptors family 1 profile domain-containing protein</fullName>
    </recommendedName>
</protein>
<dbReference type="Gene3D" id="1.20.1070.10">
    <property type="entry name" value="Rhodopsin 7-helix transmembrane proteins"/>
    <property type="match status" value="1"/>
</dbReference>
<sequence length="220" mass="25016">MTCAQKAYVWFRIIGSTWPPSTQVAIGFDRVVCVFKPFWYQKFVEKRATILICRDIQFGMLSVAFVLISILVAIILVLRNGDKEVNHYCGRKATFSPEYGLFVYWTEVSMVFNQALCARSIFRTITAQLKKIRAIVVLNILSCVLVTLPNIASLLSVYFGRFPISVSETGEWLSSINSALNFFVYITMNAEFRRRVRALLCTNVKVDAVNMVQLTPAARE</sequence>
<proteinExistence type="predicted"/>
<dbReference type="InterPro" id="IPR047130">
    <property type="entry name" value="7TM_GPCR_Srsx_nematod"/>
</dbReference>
<name>A0A3P6PBU9_ANISI</name>
<evidence type="ECO:0008006" key="4">
    <source>
        <dbReference type="Google" id="ProtNLM"/>
    </source>
</evidence>
<gene>
    <name evidence="2" type="ORF">ASIM_LOCUS741</name>
</gene>
<dbReference type="InterPro" id="IPR019424">
    <property type="entry name" value="7TM_GPCR_Srsx"/>
</dbReference>
<dbReference type="SUPFAM" id="SSF81321">
    <property type="entry name" value="Family A G protein-coupled receptor-like"/>
    <property type="match status" value="1"/>
</dbReference>